<dbReference type="AlphaFoldDB" id="A0A194ADD2"/>
<proteinExistence type="predicted"/>
<dbReference type="EMBL" id="BDFE01000009">
    <property type="protein sequence ID" value="GAU08097.1"/>
    <property type="molecule type" value="Genomic_DNA"/>
</dbReference>
<comment type="caution">
    <text evidence="2">The sequence shown here is derived from an EMBL/GenBank/DDBJ whole genome shotgun (WGS) entry which is preliminary data.</text>
</comment>
<feature type="region of interest" description="Disordered" evidence="1">
    <location>
        <begin position="1"/>
        <end position="53"/>
    </location>
</feature>
<sequence>MMGLPSLQAGPTEDARSSAPEFTHDNRRFYLQRNNPKPTAHERTGCADSSRETLIPGNKKDLHVYVQVFCLWGG</sequence>
<organism evidence="2 3">
    <name type="scientific">Desulfoplanes formicivorans</name>
    <dbReference type="NCBI Taxonomy" id="1592317"/>
    <lineage>
        <taxon>Bacteria</taxon>
        <taxon>Pseudomonadati</taxon>
        <taxon>Thermodesulfobacteriota</taxon>
        <taxon>Desulfovibrionia</taxon>
        <taxon>Desulfovibrionales</taxon>
        <taxon>Desulfoplanaceae</taxon>
        <taxon>Desulfoplanes</taxon>
    </lineage>
</organism>
<protein>
    <submittedName>
        <fullName evidence="2">Uncharacterized protein</fullName>
    </submittedName>
</protein>
<reference evidence="3" key="1">
    <citation type="submission" date="2016-06" db="EMBL/GenBank/DDBJ databases">
        <title>Draft genome sequence of Desulfoplanes formicivorans strain Pf12B.</title>
        <authorList>
            <person name="Watanabe M."/>
            <person name="Kojima H."/>
            <person name="Fukui M."/>
        </authorList>
    </citation>
    <scope>NUCLEOTIDE SEQUENCE [LARGE SCALE GENOMIC DNA]</scope>
    <source>
        <strain evidence="3">Pf12B</strain>
    </source>
</reference>
<dbReference type="STRING" id="1592317.DPF_0799"/>
<evidence type="ECO:0000313" key="2">
    <source>
        <dbReference type="EMBL" id="GAU08097.1"/>
    </source>
</evidence>
<name>A0A194ADD2_9BACT</name>
<accession>A0A194ADD2</accession>
<gene>
    <name evidence="2" type="ORF">DPF_0799</name>
</gene>
<feature type="compositionally biased region" description="Basic and acidic residues" evidence="1">
    <location>
        <begin position="39"/>
        <end position="51"/>
    </location>
</feature>
<keyword evidence="3" id="KW-1185">Reference proteome</keyword>
<dbReference type="Proteomes" id="UP000095200">
    <property type="component" value="Unassembled WGS sequence"/>
</dbReference>
<evidence type="ECO:0000313" key="3">
    <source>
        <dbReference type="Proteomes" id="UP000095200"/>
    </source>
</evidence>
<evidence type="ECO:0000256" key="1">
    <source>
        <dbReference type="SAM" id="MobiDB-lite"/>
    </source>
</evidence>